<dbReference type="InterPro" id="IPR050275">
    <property type="entry name" value="PGM_Phosphatase"/>
</dbReference>
<dbReference type="GO" id="GO:0016791">
    <property type="term" value="F:phosphatase activity"/>
    <property type="evidence" value="ECO:0007669"/>
    <property type="project" value="TreeGrafter"/>
</dbReference>
<dbReference type="AlphaFoldDB" id="A0A7X0VTE5"/>
<proteinExistence type="predicted"/>
<evidence type="ECO:0000313" key="2">
    <source>
        <dbReference type="Proteomes" id="UP000585258"/>
    </source>
</evidence>
<dbReference type="Proteomes" id="UP000585258">
    <property type="component" value="Unassembled WGS sequence"/>
</dbReference>
<dbReference type="PANTHER" id="PTHR48100:SF1">
    <property type="entry name" value="HISTIDINE PHOSPHATASE FAMILY PROTEIN-RELATED"/>
    <property type="match status" value="1"/>
</dbReference>
<dbReference type="RefSeq" id="WP_185165689.1">
    <property type="nucleotide sequence ID" value="NZ_JACKWY010000019.1"/>
</dbReference>
<dbReference type="PANTHER" id="PTHR48100">
    <property type="entry name" value="BROAD-SPECIFICITY PHOSPHATASE YOR283W-RELATED"/>
    <property type="match status" value="1"/>
</dbReference>
<protein>
    <submittedName>
        <fullName evidence="1">Histidine phosphatase family protein</fullName>
    </submittedName>
</protein>
<dbReference type="InterPro" id="IPR029033">
    <property type="entry name" value="His_PPase_superfam"/>
</dbReference>
<dbReference type="InterPro" id="IPR013078">
    <property type="entry name" value="His_Pase_superF_clade-1"/>
</dbReference>
<dbReference type="Pfam" id="PF00300">
    <property type="entry name" value="His_Phos_1"/>
    <property type="match status" value="1"/>
</dbReference>
<dbReference type="GO" id="GO:0005737">
    <property type="term" value="C:cytoplasm"/>
    <property type="evidence" value="ECO:0007669"/>
    <property type="project" value="TreeGrafter"/>
</dbReference>
<dbReference type="CDD" id="cd07067">
    <property type="entry name" value="HP_PGM_like"/>
    <property type="match status" value="1"/>
</dbReference>
<dbReference type="Gene3D" id="3.40.50.1240">
    <property type="entry name" value="Phosphoglycerate mutase-like"/>
    <property type="match status" value="1"/>
</dbReference>
<accession>A0A7X0VTE5</accession>
<name>A0A7X0VTE5_9CLOT</name>
<dbReference type="EMBL" id="JACKWY010000019">
    <property type="protein sequence ID" value="MBB6716715.1"/>
    <property type="molecule type" value="Genomic_DNA"/>
</dbReference>
<gene>
    <name evidence="1" type="ORF">H7E68_18680</name>
</gene>
<dbReference type="SMART" id="SM00855">
    <property type="entry name" value="PGAM"/>
    <property type="match status" value="1"/>
</dbReference>
<dbReference type="SUPFAM" id="SSF53254">
    <property type="entry name" value="Phosphoglycerate mutase-like"/>
    <property type="match status" value="1"/>
</dbReference>
<sequence length="218" mass="25631">MYKLEVYLIRHGKTTCNEKRLYCGVSDIHLSIEGKKELLEFKALSDSNKSGELDISTSKFKYPKCEKYYTSGAKRANETFEILYPKIEYEVIKEFFEYNFGDFEMKSYDMLKENQTYINWIMDKEGKVTGFNGESKFEYRERISKAFKNFLNQCSLENYKSVLLVSHGGTIGTILELFYSNEKSFYEWQPECGLGYKLTVLWDKKEGTVKIESNIQLK</sequence>
<comment type="caution">
    <text evidence="1">The sequence shown here is derived from an EMBL/GenBank/DDBJ whole genome shotgun (WGS) entry which is preliminary data.</text>
</comment>
<reference evidence="1 2" key="1">
    <citation type="submission" date="2020-08" db="EMBL/GenBank/DDBJ databases">
        <title>Clostridia isolated from Swiss meat.</title>
        <authorList>
            <person name="Wambui J."/>
            <person name="Stevens M.J.A."/>
            <person name="Stephan R."/>
        </authorList>
    </citation>
    <scope>NUCLEOTIDE SEQUENCE [LARGE SCALE GENOMIC DNA]</scope>
    <source>
        <strain evidence="1 2">CM001</strain>
    </source>
</reference>
<evidence type="ECO:0000313" key="1">
    <source>
        <dbReference type="EMBL" id="MBB6716715.1"/>
    </source>
</evidence>
<organism evidence="1 2">
    <name type="scientific">Clostridium gasigenes</name>
    <dbReference type="NCBI Taxonomy" id="94869"/>
    <lineage>
        <taxon>Bacteria</taxon>
        <taxon>Bacillati</taxon>
        <taxon>Bacillota</taxon>
        <taxon>Clostridia</taxon>
        <taxon>Eubacteriales</taxon>
        <taxon>Clostridiaceae</taxon>
        <taxon>Clostridium</taxon>
    </lineage>
</organism>